<dbReference type="Proteomes" id="UP000642265">
    <property type="component" value="Unassembled WGS sequence"/>
</dbReference>
<name>A0A8I0N6H2_BRUAN</name>
<gene>
    <name evidence="1" type="ORF">IH622_19355</name>
</gene>
<dbReference type="AlphaFoldDB" id="A0A8I0N6H2"/>
<proteinExistence type="predicted"/>
<evidence type="ECO:0000313" key="2">
    <source>
        <dbReference type="Proteomes" id="UP000642265"/>
    </source>
</evidence>
<dbReference type="EMBL" id="JACZKO010000048">
    <property type="protein sequence ID" value="MBE0562954.1"/>
    <property type="molecule type" value="Genomic_DNA"/>
</dbReference>
<accession>A0A8I0N6H2</accession>
<reference evidence="1" key="1">
    <citation type="submission" date="2020-09" db="EMBL/GenBank/DDBJ databases">
        <authorList>
            <person name="Dalcin Martins P."/>
        </authorList>
    </citation>
    <scope>NUCLEOTIDE SEQUENCE</scope>
    <source>
        <strain evidence="1">MAG47</strain>
    </source>
</reference>
<protein>
    <submittedName>
        <fullName evidence="1">Uncharacterized protein</fullName>
    </submittedName>
</protein>
<sequence>MTLNIGGKRVKVDRNFMELSPEKQNATVDEIASQIGVAPQDGMTLDQKKAVALASARLRRQQQENPESGGYGSQVFSGLLEGATGALGAPVDLVNNFLVKPAVSGVNAVFGTDLKASETPLGGSAGLRQGLAISPESQNHGEQFARRVAQSVGGAAVPLAVTAQTAGQAAAGLATAAGGGMGGATAQQLFPNNAGAEIAGELLGGIGTGAAITGIANRQARKAAEAAVPTVEQLKQQAADKFQDAHSSGVMANQAQTQQLAADMKGIAEREGLISPTGRVSEAYPKAREALRMVEDYAQGDMSVPQMQTARKVLADAAKSSDDAERRISTLMLKQFDDFTSPLAPQLAEGRSLYARAMRGEELETLRELAGSRAGQFTGSGYENALRTEYRNLERRIIKGQERGWTPDQQAAISRVAQGTATSNALRNVGRMAPTGPVSYMSTVGAPGILGTMAGGPMLGATLATGSAMAGYGARAAATRQTNRFADLAEILVRNGVPMNPSNNSELRRRVIEALIGSQSAAQSN</sequence>
<evidence type="ECO:0000313" key="1">
    <source>
        <dbReference type="EMBL" id="MBE0562954.1"/>
    </source>
</evidence>
<reference evidence="1" key="2">
    <citation type="submission" date="2020-10" db="EMBL/GenBank/DDBJ databases">
        <title>Enrichment of novel Verrucomicrobia, Bacteroidetes and Krumholzibacteria in an oxygen-limited, methane- and iron-fed bioreactor inoculated with Bothnian Sea sediments.</title>
        <authorList>
            <person name="Martins P.D."/>
            <person name="de Jong A."/>
            <person name="Lenstra W.K."/>
            <person name="van Helmond N.A.G.M."/>
            <person name="Slomp C.P."/>
            <person name="Jetten M.S.M."/>
            <person name="Welte C.U."/>
            <person name="Rasigraf O."/>
        </authorList>
    </citation>
    <scope>NUCLEOTIDE SEQUENCE</scope>
    <source>
        <strain evidence="1">MAG47</strain>
    </source>
</reference>
<comment type="caution">
    <text evidence="1">The sequence shown here is derived from an EMBL/GenBank/DDBJ whole genome shotgun (WGS) entry which is preliminary data.</text>
</comment>
<organism evidence="1 2">
    <name type="scientific">Brucella anthropi</name>
    <name type="common">Ochrobactrum anthropi</name>
    <dbReference type="NCBI Taxonomy" id="529"/>
    <lineage>
        <taxon>Bacteria</taxon>
        <taxon>Pseudomonadati</taxon>
        <taxon>Pseudomonadota</taxon>
        <taxon>Alphaproteobacteria</taxon>
        <taxon>Hyphomicrobiales</taxon>
        <taxon>Brucellaceae</taxon>
        <taxon>Brucella/Ochrobactrum group</taxon>
        <taxon>Brucella</taxon>
    </lineage>
</organism>